<dbReference type="SUPFAM" id="SSF63825">
    <property type="entry name" value="YWTD domain"/>
    <property type="match status" value="1"/>
</dbReference>
<dbReference type="Proteomes" id="UP000225889">
    <property type="component" value="Unassembled WGS sequence"/>
</dbReference>
<name>A0A2G3DZ03_9FIRM</name>
<dbReference type="EMBL" id="PDYF01000005">
    <property type="protein sequence ID" value="PHU36266.1"/>
    <property type="molecule type" value="Genomic_DNA"/>
</dbReference>
<protein>
    <submittedName>
        <fullName evidence="1">Uncharacterized protein</fullName>
    </submittedName>
</protein>
<dbReference type="Gene3D" id="2.130.10.10">
    <property type="entry name" value="YVTN repeat-like/Quinoprotein amine dehydrogenase"/>
    <property type="match status" value="1"/>
</dbReference>
<accession>A0A2G3DZ03</accession>
<reference evidence="1 2" key="2">
    <citation type="submission" date="2017-10" db="EMBL/GenBank/DDBJ databases">
        <authorList>
            <person name="Banno H."/>
            <person name="Chua N.-H."/>
        </authorList>
    </citation>
    <scope>NUCLEOTIDE SEQUENCE [LARGE SCALE GENOMIC DNA]</scope>
    <source>
        <strain evidence="1 2">JK626</strain>
    </source>
</reference>
<evidence type="ECO:0000313" key="2">
    <source>
        <dbReference type="Proteomes" id="UP000225889"/>
    </source>
</evidence>
<gene>
    <name evidence="1" type="ORF">CSX01_01010</name>
</gene>
<sequence>IYISDSVFNGLYRANVDKWIVEHIGDFKEELKGQYGLHGKIICNNNQLIFTPSYANYLYEYELLDGIINAKTKLIESNNKPKYLSGIKIKNSIYFLPFETSKIIVLNADDAYNIEYLDCEVSVSHAVDNEGDYIWAADARTNKLLRFNTVNTKSEIIYIENIKTGFEYLVCVDDKTLLLATKSDNSLYKYNVDTGELITILNTELGIESLIHIEKRIIVITSSMKEIYIVKEDDLSVDKKELVCKGNVSYSKVMHINDGIMISDDRLLLATRYDSECTFICIDIKTGEIEMIVLERPNIKREYIDLIKTRVNASDLIAENFSSDLKILISNI</sequence>
<reference evidence="1 2" key="1">
    <citation type="submission" date="2017-10" db="EMBL/GenBank/DDBJ databases">
        <title>Resolving the taxonomy of Roseburia spp., Eubacterium rectale and Agathobacter spp. through phylogenomic analysis.</title>
        <authorList>
            <person name="Sheridan P.O."/>
            <person name="Walker A.W."/>
            <person name="Duncan S.H."/>
            <person name="Scott K.P."/>
            <person name="Toole P.W.O."/>
            <person name="Luis P."/>
            <person name="Flint H.J."/>
        </authorList>
    </citation>
    <scope>NUCLEOTIDE SEQUENCE [LARGE SCALE GENOMIC DNA]</scope>
    <source>
        <strain evidence="1 2">JK626</strain>
    </source>
</reference>
<feature type="non-terminal residue" evidence="1">
    <location>
        <position position="1"/>
    </location>
</feature>
<comment type="caution">
    <text evidence="1">The sequence shown here is derived from an EMBL/GenBank/DDBJ whole genome shotgun (WGS) entry which is preliminary data.</text>
</comment>
<proteinExistence type="predicted"/>
<organism evidence="1 2">
    <name type="scientific">Pseudobutyrivibrio ruminis</name>
    <dbReference type="NCBI Taxonomy" id="46206"/>
    <lineage>
        <taxon>Bacteria</taxon>
        <taxon>Bacillati</taxon>
        <taxon>Bacillota</taxon>
        <taxon>Clostridia</taxon>
        <taxon>Lachnospirales</taxon>
        <taxon>Lachnospiraceae</taxon>
        <taxon>Pseudobutyrivibrio</taxon>
    </lineage>
</organism>
<dbReference type="InterPro" id="IPR015943">
    <property type="entry name" value="WD40/YVTN_repeat-like_dom_sf"/>
</dbReference>
<evidence type="ECO:0000313" key="1">
    <source>
        <dbReference type="EMBL" id="PHU36266.1"/>
    </source>
</evidence>
<dbReference type="RefSeq" id="WP_207654113.1">
    <property type="nucleotide sequence ID" value="NZ_PDYF01000005.1"/>
</dbReference>
<dbReference type="AlphaFoldDB" id="A0A2G3DZ03"/>